<comment type="catalytic activity">
    <reaction evidence="8 9">
        <text>(1S,2R)-1-C-(indol-3-yl)glycerol 3-phosphate + L-serine = D-glyceraldehyde 3-phosphate + L-tryptophan + H2O</text>
        <dbReference type="Rhea" id="RHEA:10532"/>
        <dbReference type="ChEBI" id="CHEBI:15377"/>
        <dbReference type="ChEBI" id="CHEBI:33384"/>
        <dbReference type="ChEBI" id="CHEBI:57912"/>
        <dbReference type="ChEBI" id="CHEBI:58866"/>
        <dbReference type="ChEBI" id="CHEBI:59776"/>
        <dbReference type="EC" id="4.2.1.20"/>
    </reaction>
</comment>
<evidence type="ECO:0000256" key="9">
    <source>
        <dbReference type="HAMAP-Rule" id="MF_00131"/>
    </source>
</evidence>
<dbReference type="InterPro" id="IPR013785">
    <property type="entry name" value="Aldolase_TIM"/>
</dbReference>
<evidence type="ECO:0000256" key="7">
    <source>
        <dbReference type="ARBA" id="ARBA00023239"/>
    </source>
</evidence>
<feature type="active site" description="Proton acceptor" evidence="9">
    <location>
        <position position="51"/>
    </location>
</feature>
<comment type="function">
    <text evidence="1 9">The alpha subunit is responsible for the aldol cleavage of indoleglycerol phosphate to indole and glyceraldehyde 3-phosphate.</text>
</comment>
<comment type="subunit">
    <text evidence="3 9">Tetramer of two alpha and two beta chains.</text>
</comment>
<dbReference type="UniPathway" id="UPA00035">
    <property type="reaction ID" value="UER00044"/>
</dbReference>
<dbReference type="RefSeq" id="WP_185126314.1">
    <property type="nucleotide sequence ID" value="NZ_CAJEWD010000008.1"/>
</dbReference>
<evidence type="ECO:0000256" key="3">
    <source>
        <dbReference type="ARBA" id="ARBA00011270"/>
    </source>
</evidence>
<dbReference type="AlphaFoldDB" id="A0A6V7RND8"/>
<proteinExistence type="inferred from homology"/>
<protein>
    <recommendedName>
        <fullName evidence="9">Tryptophan synthase alpha chain</fullName>
        <ecNumber evidence="9">4.2.1.20</ecNumber>
    </recommendedName>
</protein>
<dbReference type="PANTHER" id="PTHR43406:SF1">
    <property type="entry name" value="TRYPTOPHAN SYNTHASE ALPHA CHAIN, CHLOROPLASTIC"/>
    <property type="match status" value="1"/>
</dbReference>
<evidence type="ECO:0000256" key="4">
    <source>
        <dbReference type="ARBA" id="ARBA00022605"/>
    </source>
</evidence>
<evidence type="ECO:0000256" key="2">
    <source>
        <dbReference type="ARBA" id="ARBA00004733"/>
    </source>
</evidence>
<evidence type="ECO:0000256" key="10">
    <source>
        <dbReference type="RuleBase" id="RU003662"/>
    </source>
</evidence>
<evidence type="ECO:0000256" key="5">
    <source>
        <dbReference type="ARBA" id="ARBA00022822"/>
    </source>
</evidence>
<evidence type="ECO:0000313" key="12">
    <source>
        <dbReference type="Proteomes" id="UP000589351"/>
    </source>
</evidence>
<keyword evidence="6 9" id="KW-0057">Aromatic amino acid biosynthesis</keyword>
<keyword evidence="4 9" id="KW-0028">Amino-acid biosynthesis</keyword>
<dbReference type="CDD" id="cd04724">
    <property type="entry name" value="Tryptophan_synthase_alpha"/>
    <property type="match status" value="1"/>
</dbReference>
<dbReference type="EMBL" id="CAJEWD010000008">
    <property type="protein sequence ID" value="CAD2079976.1"/>
    <property type="molecule type" value="Genomic_DNA"/>
</dbReference>
<feature type="active site" description="Proton acceptor" evidence="9">
    <location>
        <position position="62"/>
    </location>
</feature>
<dbReference type="Gene3D" id="3.20.20.70">
    <property type="entry name" value="Aldolase class I"/>
    <property type="match status" value="1"/>
</dbReference>
<dbReference type="GO" id="GO:0004834">
    <property type="term" value="F:tryptophan synthase activity"/>
    <property type="evidence" value="ECO:0007669"/>
    <property type="project" value="UniProtKB-UniRule"/>
</dbReference>
<keyword evidence="5 9" id="KW-0822">Tryptophan biosynthesis</keyword>
<dbReference type="InterPro" id="IPR002028">
    <property type="entry name" value="Trp_synthase_suA"/>
</dbReference>
<evidence type="ECO:0000313" key="11">
    <source>
        <dbReference type="EMBL" id="CAD2079976.1"/>
    </source>
</evidence>
<accession>A0A6V7RND8</accession>
<dbReference type="SUPFAM" id="SSF51366">
    <property type="entry name" value="Ribulose-phoshate binding barrel"/>
    <property type="match status" value="1"/>
</dbReference>
<dbReference type="FunFam" id="3.20.20.70:FF:000037">
    <property type="entry name" value="Tryptophan synthase alpha chain"/>
    <property type="match status" value="1"/>
</dbReference>
<dbReference type="PANTHER" id="PTHR43406">
    <property type="entry name" value="TRYPTOPHAN SYNTHASE, ALPHA CHAIN"/>
    <property type="match status" value="1"/>
</dbReference>
<reference evidence="11 12" key="1">
    <citation type="submission" date="2020-07" db="EMBL/GenBank/DDBJ databases">
        <authorList>
            <person name="Criscuolo A."/>
        </authorList>
    </citation>
    <scope>NUCLEOTIDE SEQUENCE [LARGE SCALE GENOMIC DNA]</scope>
    <source>
        <strain evidence="11">CIP111649</strain>
    </source>
</reference>
<name>A0A6V7RND8_9STAP</name>
<evidence type="ECO:0000256" key="1">
    <source>
        <dbReference type="ARBA" id="ARBA00003365"/>
    </source>
</evidence>
<evidence type="ECO:0000256" key="6">
    <source>
        <dbReference type="ARBA" id="ARBA00023141"/>
    </source>
</evidence>
<dbReference type="InterPro" id="IPR011060">
    <property type="entry name" value="RibuloseP-bd_barrel"/>
</dbReference>
<comment type="similarity">
    <text evidence="9 10">Belongs to the TrpA family.</text>
</comment>
<keyword evidence="7 9" id="KW-0456">Lyase</keyword>
<sequence>MTKEKIEETFKRLSDEGDKAFIAYIMAGDGGLENLESQIKTLEESGVDLIEIGIPFSDPAADGPVIQEAGIRALENGVSLLDILNTLAKIKDEISVPYVLMTYYNPVYKLTLDVFRNKAEEAGVSGIIVPDVPLDEEAELKNGLRGSDIAIIRLATLTTSDERLREITRDAEGFIYAVTVNGVTGGQNNYKEEVYDNLERIKRVSPIPVCAGFGVSNKTQAEQLGAYTDGVIVGSKIVKIFYQGREREIKDLIPDKKLTRVK</sequence>
<comment type="caution">
    <text evidence="11">The sequence shown here is derived from an EMBL/GenBank/DDBJ whole genome shotgun (WGS) entry which is preliminary data.</text>
</comment>
<dbReference type="Proteomes" id="UP000589351">
    <property type="component" value="Unassembled WGS sequence"/>
</dbReference>
<organism evidence="11 12">
    <name type="scientific">Jeotgalicoccus meleagridis</name>
    <dbReference type="NCBI Taxonomy" id="2759181"/>
    <lineage>
        <taxon>Bacteria</taxon>
        <taxon>Bacillati</taxon>
        <taxon>Bacillota</taxon>
        <taxon>Bacilli</taxon>
        <taxon>Bacillales</taxon>
        <taxon>Staphylococcaceae</taxon>
        <taxon>Jeotgalicoccus</taxon>
    </lineage>
</organism>
<dbReference type="NCBIfam" id="TIGR00262">
    <property type="entry name" value="trpA"/>
    <property type="match status" value="1"/>
</dbReference>
<evidence type="ECO:0000256" key="8">
    <source>
        <dbReference type="ARBA" id="ARBA00049047"/>
    </source>
</evidence>
<gene>
    <name evidence="9 11" type="primary">trpA</name>
    <name evidence="11" type="ORF">JEODO184_01808</name>
</gene>
<dbReference type="HAMAP" id="MF_00131">
    <property type="entry name" value="Trp_synth_alpha"/>
    <property type="match status" value="1"/>
</dbReference>
<comment type="pathway">
    <text evidence="2 9">Amino-acid biosynthesis; L-tryptophan biosynthesis; L-tryptophan from chorismate: step 5/5.</text>
</comment>
<dbReference type="EC" id="4.2.1.20" evidence="9"/>
<dbReference type="Pfam" id="PF00290">
    <property type="entry name" value="Trp_syntA"/>
    <property type="match status" value="1"/>
</dbReference>
<dbReference type="GO" id="GO:0005829">
    <property type="term" value="C:cytosol"/>
    <property type="evidence" value="ECO:0007669"/>
    <property type="project" value="TreeGrafter"/>
</dbReference>
<keyword evidence="12" id="KW-1185">Reference proteome</keyword>